<proteinExistence type="predicted"/>
<accession>A0AAW1FA06</accession>
<gene>
    <name evidence="1" type="ORF">VZT92_010948</name>
</gene>
<evidence type="ECO:0000313" key="1">
    <source>
        <dbReference type="EMBL" id="KAK9531529.1"/>
    </source>
</evidence>
<protein>
    <submittedName>
        <fullName evidence="1">Uncharacterized protein</fullName>
    </submittedName>
</protein>
<organism evidence="1 2">
    <name type="scientific">Zoarces viviparus</name>
    <name type="common">Viviparous eelpout</name>
    <name type="synonym">Blennius viviparus</name>
    <dbReference type="NCBI Taxonomy" id="48416"/>
    <lineage>
        <taxon>Eukaryota</taxon>
        <taxon>Metazoa</taxon>
        <taxon>Chordata</taxon>
        <taxon>Craniata</taxon>
        <taxon>Vertebrata</taxon>
        <taxon>Euteleostomi</taxon>
        <taxon>Actinopterygii</taxon>
        <taxon>Neopterygii</taxon>
        <taxon>Teleostei</taxon>
        <taxon>Neoteleostei</taxon>
        <taxon>Acanthomorphata</taxon>
        <taxon>Eupercaria</taxon>
        <taxon>Perciformes</taxon>
        <taxon>Cottioidei</taxon>
        <taxon>Zoarcales</taxon>
        <taxon>Zoarcidae</taxon>
        <taxon>Zoarcinae</taxon>
        <taxon>Zoarces</taxon>
    </lineage>
</organism>
<dbReference type="EMBL" id="JBCEZU010000089">
    <property type="protein sequence ID" value="KAK9531529.1"/>
    <property type="molecule type" value="Genomic_DNA"/>
</dbReference>
<reference evidence="1 2" key="1">
    <citation type="journal article" date="2024" name="Genome Biol. Evol.">
        <title>Chromosome-level genome assembly of the viviparous eelpout Zoarces viviparus.</title>
        <authorList>
            <person name="Fuhrmann N."/>
            <person name="Brasseur M.V."/>
            <person name="Bakowski C.E."/>
            <person name="Podsiadlowski L."/>
            <person name="Prost S."/>
            <person name="Krehenwinkel H."/>
            <person name="Mayer C."/>
        </authorList>
    </citation>
    <scope>NUCLEOTIDE SEQUENCE [LARGE SCALE GENOMIC DNA]</scope>
    <source>
        <strain evidence="1">NO-MEL_2022_Ind0_liver</strain>
    </source>
</reference>
<sequence>MPTPGSVSQYVRFPDGVEQSAMTLPLGISHLCPLCMTVDGKTYGGAGRTGACVMWGKGAAPSGARPQPRPGVHAGCRLMLRGYNWHGEDNAAPPAQREWDSVKMTFNTLRQLLHLTTRIVWKTMRT</sequence>
<dbReference type="AlphaFoldDB" id="A0AAW1FA06"/>
<comment type="caution">
    <text evidence="1">The sequence shown here is derived from an EMBL/GenBank/DDBJ whole genome shotgun (WGS) entry which is preliminary data.</text>
</comment>
<dbReference type="Proteomes" id="UP001488805">
    <property type="component" value="Unassembled WGS sequence"/>
</dbReference>
<evidence type="ECO:0000313" key="2">
    <source>
        <dbReference type="Proteomes" id="UP001488805"/>
    </source>
</evidence>
<name>A0AAW1FA06_ZOAVI</name>
<keyword evidence="2" id="KW-1185">Reference proteome</keyword>